<comment type="caution">
    <text evidence="1">The sequence shown here is derived from an EMBL/GenBank/DDBJ whole genome shotgun (WGS) entry which is preliminary data.</text>
</comment>
<dbReference type="RefSeq" id="WP_243133048.1">
    <property type="nucleotide sequence ID" value="NZ_QGQD01000066.1"/>
</dbReference>
<name>A0A4U8Q4L2_9FIRM</name>
<evidence type="ECO:0008006" key="3">
    <source>
        <dbReference type="Google" id="ProtNLM"/>
    </source>
</evidence>
<keyword evidence="2" id="KW-1185">Reference proteome</keyword>
<gene>
    <name evidence="1" type="ORF">DSM106044_03405</name>
</gene>
<evidence type="ECO:0000313" key="1">
    <source>
        <dbReference type="EMBL" id="TLC99764.1"/>
    </source>
</evidence>
<sequence length="283" mass="32008">MFYTEMKSGFQKSKDYLVCVDSDGCAMDTMDIKHTACFGPCMIAEWNLTPFRAELLRRWNQINLYTVTRGINRFKGLSKMLQEVNTSYTRVENIDALVRWVEEASELSNRSLANAINENNSPILKKAYAWSHAVNQAIAKLPREQIKPFAGVNRALAAAHPWADIAVVSSANRKAVEDEWSRYNLIEHTDLVLAQDAGTKTHCIKELCQKGYSPENIIMIGDAPGDADAALDNGVLYFPILVRLEQKSWETFLHTALPKFLDGTYQGKYQQSLLKAFYDNLSE</sequence>
<protein>
    <recommendedName>
        <fullName evidence="3">Phosphoglycolate phosphatase</fullName>
    </recommendedName>
</protein>
<dbReference type="InterPro" id="IPR023214">
    <property type="entry name" value="HAD_sf"/>
</dbReference>
<dbReference type="SUPFAM" id="SSF56784">
    <property type="entry name" value="HAD-like"/>
    <property type="match status" value="1"/>
</dbReference>
<dbReference type="GO" id="GO:0005829">
    <property type="term" value="C:cytosol"/>
    <property type="evidence" value="ECO:0007669"/>
    <property type="project" value="TreeGrafter"/>
</dbReference>
<reference evidence="1 2" key="1">
    <citation type="journal article" date="2019" name="Anaerobe">
        <title>Detection of Robinsoniella peoriensis in multiple bone samples of a trauma patient.</title>
        <authorList>
            <person name="Schrottner P."/>
            <person name="Hartwich K."/>
            <person name="Bunk B."/>
            <person name="Schober I."/>
            <person name="Helbig S."/>
            <person name="Rudolph W.W."/>
            <person name="Gunzer F."/>
        </authorList>
    </citation>
    <scope>NUCLEOTIDE SEQUENCE [LARGE SCALE GENOMIC DNA]</scope>
    <source>
        <strain evidence="1 2">DSM 106044</strain>
    </source>
</reference>
<evidence type="ECO:0000313" key="2">
    <source>
        <dbReference type="Proteomes" id="UP000306509"/>
    </source>
</evidence>
<dbReference type="GO" id="GO:0006281">
    <property type="term" value="P:DNA repair"/>
    <property type="evidence" value="ECO:0007669"/>
    <property type="project" value="TreeGrafter"/>
</dbReference>
<dbReference type="PANTHER" id="PTHR43434:SF1">
    <property type="entry name" value="PHOSPHOGLYCOLATE PHOSPHATASE"/>
    <property type="match status" value="1"/>
</dbReference>
<organism evidence="1 2">
    <name type="scientific">Robinsoniella peoriensis</name>
    <dbReference type="NCBI Taxonomy" id="180332"/>
    <lineage>
        <taxon>Bacteria</taxon>
        <taxon>Bacillati</taxon>
        <taxon>Bacillota</taxon>
        <taxon>Clostridia</taxon>
        <taxon>Lachnospirales</taxon>
        <taxon>Lachnospiraceae</taxon>
        <taxon>Robinsoniella</taxon>
    </lineage>
</organism>
<dbReference type="PANTHER" id="PTHR43434">
    <property type="entry name" value="PHOSPHOGLYCOLATE PHOSPHATASE"/>
    <property type="match status" value="1"/>
</dbReference>
<dbReference type="InterPro" id="IPR036412">
    <property type="entry name" value="HAD-like_sf"/>
</dbReference>
<accession>A0A4U8Q4L2</accession>
<dbReference type="InterPro" id="IPR050155">
    <property type="entry name" value="HAD-like_hydrolase_sf"/>
</dbReference>
<dbReference type="CDD" id="cd01427">
    <property type="entry name" value="HAD_like"/>
    <property type="match status" value="1"/>
</dbReference>
<dbReference type="AlphaFoldDB" id="A0A4U8Q4L2"/>
<dbReference type="EMBL" id="QGQD01000066">
    <property type="protein sequence ID" value="TLC99764.1"/>
    <property type="molecule type" value="Genomic_DNA"/>
</dbReference>
<dbReference type="Proteomes" id="UP000306509">
    <property type="component" value="Unassembled WGS sequence"/>
</dbReference>
<dbReference type="Gene3D" id="3.40.50.1000">
    <property type="entry name" value="HAD superfamily/HAD-like"/>
    <property type="match status" value="1"/>
</dbReference>
<dbReference type="Pfam" id="PF13419">
    <property type="entry name" value="HAD_2"/>
    <property type="match status" value="1"/>
</dbReference>
<dbReference type="STRING" id="180332.GCA_000797495_02741"/>
<dbReference type="InterPro" id="IPR041492">
    <property type="entry name" value="HAD_2"/>
</dbReference>
<dbReference type="GO" id="GO:0008967">
    <property type="term" value="F:phosphoglycolate phosphatase activity"/>
    <property type="evidence" value="ECO:0007669"/>
    <property type="project" value="TreeGrafter"/>
</dbReference>
<proteinExistence type="predicted"/>